<evidence type="ECO:0000313" key="7">
    <source>
        <dbReference type="RefSeq" id="XP_011100128.1"/>
    </source>
</evidence>
<dbReference type="Gene3D" id="1.20.140.40">
    <property type="entry name" value="Invertase/pectin methylesterase inhibitor family protein"/>
    <property type="match status" value="1"/>
</dbReference>
<dbReference type="SUPFAM" id="SSF101148">
    <property type="entry name" value="Plant invertase/pectin methylesterase inhibitor"/>
    <property type="match status" value="1"/>
</dbReference>
<evidence type="ECO:0000259" key="5">
    <source>
        <dbReference type="SMART" id="SM00856"/>
    </source>
</evidence>
<comment type="similarity">
    <text evidence="3">Belongs to the PMEI family.</text>
</comment>
<evidence type="ECO:0000256" key="1">
    <source>
        <dbReference type="ARBA" id="ARBA00022729"/>
    </source>
</evidence>
<dbReference type="Gramene" id="SIN_1025492.t">
    <property type="protein sequence ID" value="SIN_1025492.t.cds1"/>
    <property type="gene ID" value="SIN_1025492"/>
</dbReference>
<sequence length="188" mass="21313">MDLPFAPFIIKTLLLSLLNITGFTANANYGCAATPTARQFPDICPKTKHPDVCFYFLNRDPRTCRASSLPELGLGALHVAIQTAEHRAFTYNTLAKMIGINRRLKRKYVQCRDNYTLARRLTVQAKNNVQRNEYAEARRRLEVACEVPNSCRKEVGEPAGGKEPNEISYAFFEFALVVVKELEVRKKT</sequence>
<gene>
    <name evidence="7" type="primary">LOC105178361</name>
</gene>
<name>A0A6I9UIK0_SESIN</name>
<proteinExistence type="inferred from homology"/>
<dbReference type="PANTHER" id="PTHR36710">
    <property type="entry name" value="PECTINESTERASE INHIBITOR-LIKE"/>
    <property type="match status" value="1"/>
</dbReference>
<keyword evidence="6" id="KW-1185">Reference proteome</keyword>
<keyword evidence="2" id="KW-1015">Disulfide bond</keyword>
<keyword evidence="1 4" id="KW-0732">Signal</keyword>
<accession>A0A6I9UIK0</accession>
<dbReference type="InParanoid" id="A0A6I9UIK0"/>
<dbReference type="KEGG" id="sind:105178361"/>
<feature type="domain" description="Pectinesterase inhibitor" evidence="5">
    <location>
        <begin position="35"/>
        <end position="178"/>
    </location>
</feature>
<evidence type="ECO:0000313" key="6">
    <source>
        <dbReference type="Proteomes" id="UP000504604"/>
    </source>
</evidence>
<dbReference type="InterPro" id="IPR006501">
    <property type="entry name" value="Pectinesterase_inhib_dom"/>
</dbReference>
<evidence type="ECO:0000256" key="3">
    <source>
        <dbReference type="ARBA" id="ARBA00038471"/>
    </source>
</evidence>
<dbReference type="NCBIfam" id="TIGR01614">
    <property type="entry name" value="PME_inhib"/>
    <property type="match status" value="1"/>
</dbReference>
<evidence type="ECO:0000256" key="2">
    <source>
        <dbReference type="ARBA" id="ARBA00023157"/>
    </source>
</evidence>
<reference evidence="7" key="1">
    <citation type="submission" date="2025-08" db="UniProtKB">
        <authorList>
            <consortium name="RefSeq"/>
        </authorList>
    </citation>
    <scope>IDENTIFICATION</scope>
</reference>
<dbReference type="RefSeq" id="XP_011100128.1">
    <property type="nucleotide sequence ID" value="XM_011101826.1"/>
</dbReference>
<evidence type="ECO:0000256" key="4">
    <source>
        <dbReference type="SAM" id="SignalP"/>
    </source>
</evidence>
<dbReference type="GO" id="GO:0004857">
    <property type="term" value="F:enzyme inhibitor activity"/>
    <property type="evidence" value="ECO:0007669"/>
    <property type="project" value="InterPro"/>
</dbReference>
<dbReference type="SMART" id="SM00856">
    <property type="entry name" value="PMEI"/>
    <property type="match status" value="1"/>
</dbReference>
<organism evidence="6 7">
    <name type="scientific">Sesamum indicum</name>
    <name type="common">Oriental sesame</name>
    <name type="synonym">Sesamum orientale</name>
    <dbReference type="NCBI Taxonomy" id="4182"/>
    <lineage>
        <taxon>Eukaryota</taxon>
        <taxon>Viridiplantae</taxon>
        <taxon>Streptophyta</taxon>
        <taxon>Embryophyta</taxon>
        <taxon>Tracheophyta</taxon>
        <taxon>Spermatophyta</taxon>
        <taxon>Magnoliopsida</taxon>
        <taxon>eudicotyledons</taxon>
        <taxon>Gunneridae</taxon>
        <taxon>Pentapetalae</taxon>
        <taxon>asterids</taxon>
        <taxon>lamiids</taxon>
        <taxon>Lamiales</taxon>
        <taxon>Pedaliaceae</taxon>
        <taxon>Sesamum</taxon>
    </lineage>
</organism>
<protein>
    <submittedName>
        <fullName evidence="7">Pectinesterase inhibitor-like</fullName>
    </submittedName>
</protein>
<dbReference type="InterPro" id="IPR035513">
    <property type="entry name" value="Invertase/methylesterase_inhib"/>
</dbReference>
<dbReference type="Proteomes" id="UP000504604">
    <property type="component" value="Linkage group LG15"/>
</dbReference>
<dbReference type="PANTHER" id="PTHR36710:SF4">
    <property type="entry name" value="PLANT INVERTASE_PECTIN METHYLESTERASE INHIBITOR SUPERFAMILY PROTEIN"/>
    <property type="match status" value="1"/>
</dbReference>
<dbReference type="InterPro" id="IPR052421">
    <property type="entry name" value="PCW_Enzyme_Inhibitor"/>
</dbReference>
<dbReference type="GeneID" id="105178361"/>
<dbReference type="Pfam" id="PF04043">
    <property type="entry name" value="PMEI"/>
    <property type="match status" value="1"/>
</dbReference>
<feature type="signal peptide" evidence="4">
    <location>
        <begin position="1"/>
        <end position="25"/>
    </location>
</feature>
<feature type="chain" id="PRO_5026647491" evidence="4">
    <location>
        <begin position="26"/>
        <end position="188"/>
    </location>
</feature>
<dbReference type="AlphaFoldDB" id="A0A6I9UIK0"/>
<dbReference type="OrthoDB" id="913982at2759"/>